<accession>A0A9N7YAE8</accession>
<dbReference type="SMART" id="SM01166">
    <property type="entry name" value="DUF1899"/>
    <property type="match status" value="1"/>
</dbReference>
<comment type="caution">
    <text evidence="9">The sequence shown here is derived from an EMBL/GenBank/DDBJ whole genome shotgun (WGS) entry which is preliminary data.</text>
</comment>
<dbReference type="Pfam" id="PF08953">
    <property type="entry name" value="DUF1899"/>
    <property type="match status" value="1"/>
</dbReference>
<feature type="domain" description="DUF1899" evidence="8">
    <location>
        <begin position="120"/>
        <end position="177"/>
    </location>
</feature>
<dbReference type="GO" id="GO:0051015">
    <property type="term" value="F:actin filament binding"/>
    <property type="evidence" value="ECO:0007669"/>
    <property type="project" value="TreeGrafter"/>
</dbReference>
<dbReference type="PROSITE" id="PS00678">
    <property type="entry name" value="WD_REPEATS_1"/>
    <property type="match status" value="1"/>
</dbReference>
<evidence type="ECO:0000256" key="2">
    <source>
        <dbReference type="ARBA" id="ARBA00022737"/>
    </source>
</evidence>
<dbReference type="InterPro" id="IPR015505">
    <property type="entry name" value="Coronin"/>
</dbReference>
<feature type="repeat" description="WD" evidence="4">
    <location>
        <begin position="236"/>
        <end position="278"/>
    </location>
</feature>
<dbReference type="Proteomes" id="UP001153269">
    <property type="component" value="Unassembled WGS sequence"/>
</dbReference>
<organism evidence="9 10">
    <name type="scientific">Pleuronectes platessa</name>
    <name type="common">European plaice</name>
    <dbReference type="NCBI Taxonomy" id="8262"/>
    <lineage>
        <taxon>Eukaryota</taxon>
        <taxon>Metazoa</taxon>
        <taxon>Chordata</taxon>
        <taxon>Craniata</taxon>
        <taxon>Vertebrata</taxon>
        <taxon>Euteleostomi</taxon>
        <taxon>Actinopterygii</taxon>
        <taxon>Neopterygii</taxon>
        <taxon>Teleostei</taxon>
        <taxon>Neoteleostei</taxon>
        <taxon>Acanthomorphata</taxon>
        <taxon>Carangaria</taxon>
        <taxon>Pleuronectiformes</taxon>
        <taxon>Pleuronectoidei</taxon>
        <taxon>Pleuronectidae</taxon>
        <taxon>Pleuronectes</taxon>
    </lineage>
</organism>
<dbReference type="GO" id="GO:0007015">
    <property type="term" value="P:actin filament organization"/>
    <property type="evidence" value="ECO:0007669"/>
    <property type="project" value="TreeGrafter"/>
</dbReference>
<proteinExistence type="inferred from homology"/>
<sequence length="600" mass="65953">MRSVVSLINMTGSVWDSAQSPKHSPVKGASSVCVSSHTHTHTHARTRTRTHTHFINIIIIIIIIAVNRLSIHAESIGTGHAPPGLRCRLPGHGRGLSYCCWRRIIFIGLLLSRPSLFGDPFSSKERLLKNASYVFPARVSRVTWDTSLCAVNPKFIAVIIEAGGGGAFLVVPISKSGRVDQSSPTVCGHAAPVLDIQWSPHDDNIIASASEDCTVKLWQIPDGGLTSPMTEAIVTLEGHSKRVGILAWHPTAFNILLTAGCDNVMCVWNVGTGELVYQLSDSHPDLIYSVGWNKDGSAICTVCKDKALRVIDPRRNTVLKVREKVHDGTRPMRAVFLSDGKILTTGFSRMSERQLALWDTKDLSEPMAVQEMDTSNGVLLPFYDPDTNMVYLCGKGDCTIRYFEVTDESPYVHFLSLYSSKEPQKGAGFLSKRGVDVNKCEIARFYKLHERKVEPISMTVPRKSDLFQGDLYPDTASSEPALLAEEWIAGRDAPPLLVSLSGGYAAPPSKHRDTLRSKPRLASQDSGAHPTAAATKEPEEEAPRVAVRETEGNAERPKREDDVLNELLAEMKALRAVVLAQSQRIELLERQLARIEDGDV</sequence>
<dbReference type="PROSITE" id="PS50082">
    <property type="entry name" value="WD_REPEATS_2"/>
    <property type="match status" value="2"/>
</dbReference>
<gene>
    <name evidence="9" type="ORF">PLEPLA_LOCUS6659</name>
</gene>
<protein>
    <recommendedName>
        <fullName evidence="5">Coronin</fullName>
    </recommendedName>
</protein>
<keyword evidence="2 5" id="KW-0677">Repeat</keyword>
<keyword evidence="10" id="KW-1185">Reference proteome</keyword>
<dbReference type="GO" id="GO:0016477">
    <property type="term" value="P:cell migration"/>
    <property type="evidence" value="ECO:0007669"/>
    <property type="project" value="TreeGrafter"/>
</dbReference>
<comment type="similarity">
    <text evidence="5">Belongs to the WD repeat coronin family.</text>
</comment>
<dbReference type="PANTHER" id="PTHR10856:SF41">
    <property type="entry name" value="CORONIN"/>
    <property type="match status" value="1"/>
</dbReference>
<keyword evidence="7" id="KW-1133">Transmembrane helix</keyword>
<evidence type="ECO:0000256" key="7">
    <source>
        <dbReference type="SAM" id="Phobius"/>
    </source>
</evidence>
<keyword evidence="1 4" id="KW-0853">WD repeat</keyword>
<dbReference type="AlphaFoldDB" id="A0A9N7YAE8"/>
<feature type="transmembrane region" description="Helical" evidence="7">
    <location>
        <begin position="54"/>
        <end position="71"/>
    </location>
</feature>
<feature type="repeat" description="WD" evidence="4">
    <location>
        <begin position="186"/>
        <end position="228"/>
    </location>
</feature>
<evidence type="ECO:0000256" key="4">
    <source>
        <dbReference type="PROSITE-ProRule" id="PRU00221"/>
    </source>
</evidence>
<dbReference type="Pfam" id="PF16300">
    <property type="entry name" value="WD40_4"/>
    <property type="match status" value="1"/>
</dbReference>
<dbReference type="InterPro" id="IPR019775">
    <property type="entry name" value="WD40_repeat_CS"/>
</dbReference>
<dbReference type="PANTHER" id="PTHR10856">
    <property type="entry name" value="CORONIN"/>
    <property type="match status" value="1"/>
</dbReference>
<evidence type="ECO:0000256" key="5">
    <source>
        <dbReference type="RuleBase" id="RU280818"/>
    </source>
</evidence>
<dbReference type="EMBL" id="CADEAL010000343">
    <property type="protein sequence ID" value="CAB1418832.1"/>
    <property type="molecule type" value="Genomic_DNA"/>
</dbReference>
<evidence type="ECO:0000256" key="1">
    <source>
        <dbReference type="ARBA" id="ARBA00022574"/>
    </source>
</evidence>
<evidence type="ECO:0000256" key="6">
    <source>
        <dbReference type="SAM" id="MobiDB-lite"/>
    </source>
</evidence>
<feature type="compositionally biased region" description="Basic and acidic residues" evidence="6">
    <location>
        <begin position="541"/>
        <end position="561"/>
    </location>
</feature>
<evidence type="ECO:0000313" key="10">
    <source>
        <dbReference type="Proteomes" id="UP001153269"/>
    </source>
</evidence>
<name>A0A9N7YAE8_PLEPL</name>
<evidence type="ECO:0000259" key="8">
    <source>
        <dbReference type="SMART" id="SM01166"/>
    </source>
</evidence>
<dbReference type="Gene3D" id="2.130.10.10">
    <property type="entry name" value="YVTN repeat-like/Quinoprotein amine dehydrogenase"/>
    <property type="match status" value="1"/>
</dbReference>
<keyword evidence="7" id="KW-0472">Membrane</keyword>
<dbReference type="FunFam" id="2.130.10.10:FF:000003">
    <property type="entry name" value="Coronin"/>
    <property type="match status" value="1"/>
</dbReference>
<dbReference type="PROSITE" id="PS50294">
    <property type="entry name" value="WD_REPEATS_REGION"/>
    <property type="match status" value="2"/>
</dbReference>
<dbReference type="InterPro" id="IPR015943">
    <property type="entry name" value="WD40/YVTN_repeat-like_dom_sf"/>
</dbReference>
<dbReference type="Pfam" id="PF00400">
    <property type="entry name" value="WD40"/>
    <property type="match status" value="3"/>
</dbReference>
<dbReference type="InterPro" id="IPR036322">
    <property type="entry name" value="WD40_repeat_dom_sf"/>
</dbReference>
<evidence type="ECO:0000313" key="9">
    <source>
        <dbReference type="EMBL" id="CAB1418832.1"/>
    </source>
</evidence>
<keyword evidence="7" id="KW-0812">Transmembrane</keyword>
<dbReference type="SUPFAM" id="SSF50978">
    <property type="entry name" value="WD40 repeat-like"/>
    <property type="match status" value="1"/>
</dbReference>
<feature type="region of interest" description="Disordered" evidence="6">
    <location>
        <begin position="504"/>
        <end position="561"/>
    </location>
</feature>
<keyword evidence="3" id="KW-0175">Coiled coil</keyword>
<dbReference type="InterPro" id="IPR001680">
    <property type="entry name" value="WD40_rpt"/>
</dbReference>
<dbReference type="InterPro" id="IPR015048">
    <property type="entry name" value="DUF1899"/>
</dbReference>
<dbReference type="SMART" id="SM00320">
    <property type="entry name" value="WD40"/>
    <property type="match status" value="3"/>
</dbReference>
<dbReference type="SMART" id="SM01167">
    <property type="entry name" value="DUF1900"/>
    <property type="match status" value="1"/>
</dbReference>
<evidence type="ECO:0000256" key="3">
    <source>
        <dbReference type="ARBA" id="ARBA00023054"/>
    </source>
</evidence>
<reference evidence="9" key="1">
    <citation type="submission" date="2020-03" db="EMBL/GenBank/DDBJ databases">
        <authorList>
            <person name="Weist P."/>
        </authorList>
    </citation>
    <scope>NUCLEOTIDE SEQUENCE</scope>
</reference>